<protein>
    <recommendedName>
        <fullName evidence="3">DUF1672 family protein</fullName>
    </recommendedName>
</protein>
<name>A0A8B5Y708_BACLI</name>
<dbReference type="EMBL" id="NILC01000030">
    <property type="protein sequence ID" value="TWL22105.1"/>
    <property type="molecule type" value="Genomic_DNA"/>
</dbReference>
<organism evidence="1 2">
    <name type="scientific">Bacillus licheniformis</name>
    <dbReference type="NCBI Taxonomy" id="1402"/>
    <lineage>
        <taxon>Bacteria</taxon>
        <taxon>Bacillati</taxon>
        <taxon>Bacillota</taxon>
        <taxon>Bacilli</taxon>
        <taxon>Bacillales</taxon>
        <taxon>Bacillaceae</taxon>
        <taxon>Bacillus</taxon>
    </lineage>
</organism>
<proteinExistence type="predicted"/>
<evidence type="ECO:0008006" key="3">
    <source>
        <dbReference type="Google" id="ProtNLM"/>
    </source>
</evidence>
<reference evidence="1 2" key="1">
    <citation type="submission" date="2019-06" db="EMBL/GenBank/DDBJ databases">
        <title>Genome sequence analysis of &gt;100 Bacillus licheniformis strains suggests intrinsic resistance to this species.</title>
        <authorList>
            <person name="Wels M."/>
            <person name="Siezen R.J."/>
            <person name="Johansen E."/>
            <person name="Stuer-Lauridsen B."/>
            <person name="Bjerre K."/>
            <person name="Nielsen B.K.K."/>
        </authorList>
    </citation>
    <scope>NUCLEOTIDE SEQUENCE [LARGE SCALE GENOMIC DNA]</scope>
    <source>
        <strain evidence="1 2">BAC-16736</strain>
    </source>
</reference>
<evidence type="ECO:0000313" key="2">
    <source>
        <dbReference type="Proteomes" id="UP000435910"/>
    </source>
</evidence>
<dbReference type="InterPro" id="IPR012873">
    <property type="entry name" value="DUF1672"/>
</dbReference>
<comment type="caution">
    <text evidence="1">The sequence shown here is derived from an EMBL/GenBank/DDBJ whole genome shotgun (WGS) entry which is preliminary data.</text>
</comment>
<dbReference type="Pfam" id="PF07901">
    <property type="entry name" value="DUF1672"/>
    <property type="match status" value="1"/>
</dbReference>
<dbReference type="AlphaFoldDB" id="A0A8B5Y708"/>
<dbReference type="Proteomes" id="UP000435910">
    <property type="component" value="Unassembled WGS sequence"/>
</dbReference>
<gene>
    <name evidence="1" type="ORF">CHCC16736_0568</name>
</gene>
<evidence type="ECO:0000313" key="1">
    <source>
        <dbReference type="EMBL" id="TWL22105.1"/>
    </source>
</evidence>
<sequence>MERNAIKSYKGMQYELEDTFLKYKKAAALGIGLLLFIGGCQKSGEAEISVQDYTGQDFHIHSRGYQKETAEIAEAHRDEVEKTVKDYFLDQYRTKVKVHNIVGGHGFVTVYAESVGNLHFYTSAKIEIDLDKKEVQADAISSSEWDVKDSITSAIYALAFEDEFAALDYYLEKLAEEEPVVGKTQAAVDNTSGMGYQTPYYAVSLNADWKDDLYSAYLENPKRSKKDWQEKLEDEEITPKSCDINIRLYMKKPNTRPDERIYNQVVQDIEDMEELAPGTYTIYLSDNRINKNLGYNSRKSTLGR</sequence>
<accession>A0A8B5Y708</accession>